<gene>
    <name evidence="3" type="ORF">N0F65_012481</name>
</gene>
<dbReference type="InterPro" id="IPR029058">
    <property type="entry name" value="AB_hydrolase_fold"/>
</dbReference>
<organism evidence="3 4">
    <name type="scientific">Lagenidium giganteum</name>
    <dbReference type="NCBI Taxonomy" id="4803"/>
    <lineage>
        <taxon>Eukaryota</taxon>
        <taxon>Sar</taxon>
        <taxon>Stramenopiles</taxon>
        <taxon>Oomycota</taxon>
        <taxon>Peronosporomycetes</taxon>
        <taxon>Pythiales</taxon>
        <taxon>Pythiaceae</taxon>
    </lineage>
</organism>
<protein>
    <recommendedName>
        <fullName evidence="2">DUF676 domain-containing protein</fullName>
    </recommendedName>
</protein>
<reference evidence="3" key="2">
    <citation type="journal article" date="2023" name="Microbiol Resour">
        <title>Decontamination and Annotation of the Draft Genome Sequence of the Oomycete Lagenidium giganteum ARSEF 373.</title>
        <authorList>
            <person name="Morgan W.R."/>
            <person name="Tartar A."/>
        </authorList>
    </citation>
    <scope>NUCLEOTIDE SEQUENCE</scope>
    <source>
        <strain evidence="3">ARSEF 373</strain>
    </source>
</reference>
<comment type="caution">
    <text evidence="3">The sequence shown here is derived from an EMBL/GenBank/DDBJ whole genome shotgun (WGS) entry which is preliminary data.</text>
</comment>
<accession>A0AAV2YQX4</accession>
<proteinExistence type="predicted"/>
<evidence type="ECO:0000313" key="3">
    <source>
        <dbReference type="EMBL" id="DAZ96400.1"/>
    </source>
</evidence>
<dbReference type="PANTHER" id="PTHR12482:SF62">
    <property type="entry name" value="LIPASE ROG1-RELATED"/>
    <property type="match status" value="1"/>
</dbReference>
<feature type="domain" description="DUF676" evidence="2">
    <location>
        <begin position="15"/>
        <end position="170"/>
    </location>
</feature>
<dbReference type="SUPFAM" id="SSF53474">
    <property type="entry name" value="alpha/beta-Hydrolases"/>
    <property type="match status" value="1"/>
</dbReference>
<reference evidence="3" key="1">
    <citation type="submission" date="2022-11" db="EMBL/GenBank/DDBJ databases">
        <authorList>
            <person name="Morgan W.R."/>
            <person name="Tartar A."/>
        </authorList>
    </citation>
    <scope>NUCLEOTIDE SEQUENCE</scope>
    <source>
        <strain evidence="3">ARSEF 373</strain>
    </source>
</reference>
<dbReference type="AlphaFoldDB" id="A0AAV2YQX4"/>
<name>A0AAV2YQX4_9STRA</name>
<sequence>MAKGIDKDAKDTIHASHLVVCQHGLHGSDADFVHFVRLLHEHLAHADVFVHSATCNAQGFFQTYDGVDTGGQRLADEILGLSKRMPNLTKFSLIGHSLGGLYSRYCLGILYARGFFQNVQPMNFVTLATPHLGIRRPQRGSFNFIYNTVAPRLFDRTGDQLSLRDTASDLTQQLSVKADQGKLSSFEPTAFTDIEGMMFVRVTKTSSVVSTDDSDDIFIDRLCELRGRKLSIFTHHSPDETLPEQKIKKLLCTLDLAYADVTLVLAADDRVTEAEPMSIASASSSLYSAVFSLSGRSDRLALTNVASGPIELRIRYAAPSEANAKTKTEDVLCEIHIPEEELRSKWKWLVALSNSVYGIKCEARSDVEPATARTKPRRTQDENASNALLSCLARGQFMQALQLFKSRSLYANIFFDFQVPYSCAAIRAFNPYRLEPSKCVMSPVYHHITLNSLWNAPLLRETLHPELKATAVKKSPMKSHSRKFSSGRSKSRSWRHAMTAAAGDDDDDEAPGSLQRHSSAVSLFADQKRSDPFIDGQQLLDRPQETFTTDPARDTLRGMLVSLQSVGWRRFDVLFENMLAHEKIIAKRASADKPLDWGLDVVHHLMDTFYI</sequence>
<evidence type="ECO:0000256" key="1">
    <source>
        <dbReference type="SAM" id="MobiDB-lite"/>
    </source>
</evidence>
<dbReference type="Pfam" id="PF05057">
    <property type="entry name" value="DUF676"/>
    <property type="match status" value="1"/>
</dbReference>
<keyword evidence="4" id="KW-1185">Reference proteome</keyword>
<dbReference type="InterPro" id="IPR007751">
    <property type="entry name" value="DUF676_lipase-like"/>
</dbReference>
<feature type="compositionally biased region" description="Basic residues" evidence="1">
    <location>
        <begin position="475"/>
        <end position="495"/>
    </location>
</feature>
<dbReference type="EMBL" id="DAKRPA010000168">
    <property type="protein sequence ID" value="DAZ96400.1"/>
    <property type="molecule type" value="Genomic_DNA"/>
</dbReference>
<dbReference type="PANTHER" id="PTHR12482">
    <property type="entry name" value="LIPASE ROG1-RELATED-RELATED"/>
    <property type="match status" value="1"/>
</dbReference>
<evidence type="ECO:0000313" key="4">
    <source>
        <dbReference type="Proteomes" id="UP001146120"/>
    </source>
</evidence>
<feature type="region of interest" description="Disordered" evidence="1">
    <location>
        <begin position="469"/>
        <end position="516"/>
    </location>
</feature>
<evidence type="ECO:0000259" key="2">
    <source>
        <dbReference type="Pfam" id="PF05057"/>
    </source>
</evidence>
<dbReference type="Gene3D" id="3.40.50.1820">
    <property type="entry name" value="alpha/beta hydrolase"/>
    <property type="match status" value="1"/>
</dbReference>
<dbReference type="Proteomes" id="UP001146120">
    <property type="component" value="Unassembled WGS sequence"/>
</dbReference>
<dbReference type="InterPro" id="IPR044294">
    <property type="entry name" value="Lipase-like"/>
</dbReference>